<proteinExistence type="predicted"/>
<evidence type="ECO:0000256" key="2">
    <source>
        <dbReference type="ARBA" id="ARBA00022553"/>
    </source>
</evidence>
<keyword evidence="4" id="KW-0511">Multifunctional enzyme</keyword>
<dbReference type="SMART" id="SM00823">
    <property type="entry name" value="PKS_PP"/>
    <property type="match status" value="1"/>
</dbReference>
<dbReference type="SMART" id="SM01294">
    <property type="entry name" value="PKS_PP_betabranch"/>
    <property type="match status" value="1"/>
</dbReference>
<dbReference type="PROSITE" id="PS00012">
    <property type="entry name" value="PHOSPHOPANTETHEINE"/>
    <property type="match status" value="1"/>
</dbReference>
<dbReference type="InterPro" id="IPR020806">
    <property type="entry name" value="PKS_PP-bd"/>
</dbReference>
<dbReference type="InterPro" id="IPR016039">
    <property type="entry name" value="Thiolase-like"/>
</dbReference>
<dbReference type="Pfam" id="PF00550">
    <property type="entry name" value="PP-binding"/>
    <property type="match status" value="1"/>
</dbReference>
<dbReference type="PROSITE" id="PS00606">
    <property type="entry name" value="KS3_1"/>
    <property type="match status" value="1"/>
</dbReference>
<comment type="caution">
    <text evidence="8">The sequence shown here is derived from an EMBL/GenBank/DDBJ whole genome shotgun (WGS) entry which is preliminary data.</text>
</comment>
<dbReference type="CDD" id="cd00833">
    <property type="entry name" value="PKS"/>
    <property type="match status" value="1"/>
</dbReference>
<dbReference type="Gene3D" id="3.40.50.150">
    <property type="entry name" value="Vaccinia Virus protein VP39"/>
    <property type="match status" value="1"/>
</dbReference>
<dbReference type="InterPro" id="IPR013217">
    <property type="entry name" value="Methyltransf_12"/>
</dbReference>
<reference evidence="8 9" key="1">
    <citation type="submission" date="2021-01" db="EMBL/GenBank/DDBJ databases">
        <title>Draft genome sequence of Micromonospora sp. strain STR1s_6.</title>
        <authorList>
            <person name="Karlyshev A."/>
            <person name="Jawad R."/>
        </authorList>
    </citation>
    <scope>NUCLEOTIDE SEQUENCE [LARGE SCALE GENOMIC DNA]</scope>
    <source>
        <strain evidence="8 9">STR1S-6</strain>
    </source>
</reference>
<evidence type="ECO:0000313" key="9">
    <source>
        <dbReference type="Proteomes" id="UP000622245"/>
    </source>
</evidence>
<dbReference type="Gene3D" id="1.10.1200.10">
    <property type="entry name" value="ACP-like"/>
    <property type="match status" value="1"/>
</dbReference>
<dbReference type="PANTHER" id="PTHR43775">
    <property type="entry name" value="FATTY ACID SYNTHASE"/>
    <property type="match status" value="1"/>
</dbReference>
<dbReference type="InterPro" id="IPR020841">
    <property type="entry name" value="PKS_Beta-ketoAc_synthase_dom"/>
</dbReference>
<dbReference type="SUPFAM" id="SSF53335">
    <property type="entry name" value="S-adenosyl-L-methionine-dependent methyltransferases"/>
    <property type="match status" value="1"/>
</dbReference>
<dbReference type="InterPro" id="IPR006162">
    <property type="entry name" value="Ppantetheine_attach_site"/>
</dbReference>
<organism evidence="8 9">
    <name type="scientific">Micromonospora tarensis</name>
    <dbReference type="NCBI Taxonomy" id="2806100"/>
    <lineage>
        <taxon>Bacteria</taxon>
        <taxon>Bacillati</taxon>
        <taxon>Actinomycetota</taxon>
        <taxon>Actinomycetes</taxon>
        <taxon>Micromonosporales</taxon>
        <taxon>Micromonosporaceae</taxon>
        <taxon>Micromonospora</taxon>
    </lineage>
</organism>
<dbReference type="Pfam" id="PF00109">
    <property type="entry name" value="ketoacyl-synt"/>
    <property type="match status" value="1"/>
</dbReference>
<keyword evidence="3" id="KW-0808">Transferase</keyword>
<evidence type="ECO:0000313" key="8">
    <source>
        <dbReference type="EMBL" id="MBM0279983.1"/>
    </source>
</evidence>
<dbReference type="InterPro" id="IPR018201">
    <property type="entry name" value="Ketoacyl_synth_AS"/>
</dbReference>
<evidence type="ECO:0000256" key="3">
    <source>
        <dbReference type="ARBA" id="ARBA00022679"/>
    </source>
</evidence>
<dbReference type="SUPFAM" id="SSF47336">
    <property type="entry name" value="ACP-like"/>
    <property type="match status" value="1"/>
</dbReference>
<feature type="domain" description="Ketosynthase family 3 (KS3)" evidence="7">
    <location>
        <begin position="463"/>
        <end position="887"/>
    </location>
</feature>
<dbReference type="InterPro" id="IPR036736">
    <property type="entry name" value="ACP-like_sf"/>
</dbReference>
<dbReference type="Pfam" id="PF08242">
    <property type="entry name" value="Methyltransf_12"/>
    <property type="match status" value="1"/>
</dbReference>
<dbReference type="Pfam" id="PF02801">
    <property type="entry name" value="Ketoacyl-synt_C"/>
    <property type="match status" value="1"/>
</dbReference>
<name>A0ABS1YRA6_9ACTN</name>
<dbReference type="InterPro" id="IPR014031">
    <property type="entry name" value="Ketoacyl_synth_C"/>
</dbReference>
<feature type="domain" description="Carrier" evidence="6">
    <location>
        <begin position="355"/>
        <end position="429"/>
    </location>
</feature>
<keyword evidence="8" id="KW-0489">Methyltransferase</keyword>
<dbReference type="PROSITE" id="PS52004">
    <property type="entry name" value="KS3_2"/>
    <property type="match status" value="1"/>
</dbReference>
<dbReference type="Pfam" id="PF16197">
    <property type="entry name" value="KAsynt_C_assoc"/>
    <property type="match status" value="1"/>
</dbReference>
<evidence type="ECO:0000259" key="7">
    <source>
        <dbReference type="PROSITE" id="PS52004"/>
    </source>
</evidence>
<dbReference type="InterPro" id="IPR009081">
    <property type="entry name" value="PP-bd_ACP"/>
</dbReference>
<dbReference type="Gene3D" id="1.10.1240.100">
    <property type="match status" value="1"/>
</dbReference>
<keyword evidence="2" id="KW-0597">Phosphoprotein</keyword>
<dbReference type="PANTHER" id="PTHR43775:SF37">
    <property type="entry name" value="SI:DKEY-61P9.11"/>
    <property type="match status" value="1"/>
</dbReference>
<keyword evidence="1" id="KW-0596">Phosphopantetheine</keyword>
<evidence type="ECO:0000256" key="4">
    <source>
        <dbReference type="ARBA" id="ARBA00023268"/>
    </source>
</evidence>
<dbReference type="CDD" id="cd02440">
    <property type="entry name" value="AdoMet_MTases"/>
    <property type="match status" value="1"/>
</dbReference>
<protein>
    <submittedName>
        <fullName evidence="8">Methyltransferase</fullName>
    </submittedName>
</protein>
<feature type="non-terminal residue" evidence="8">
    <location>
        <position position="1014"/>
    </location>
</feature>
<dbReference type="EMBL" id="JAEVHL010000416">
    <property type="protein sequence ID" value="MBM0279983.1"/>
    <property type="molecule type" value="Genomic_DNA"/>
</dbReference>
<dbReference type="RefSeq" id="WP_203152321.1">
    <property type="nucleotide sequence ID" value="NZ_JAEVHL010000416.1"/>
</dbReference>
<dbReference type="SMART" id="SM00825">
    <property type="entry name" value="PKS_KS"/>
    <property type="match status" value="1"/>
</dbReference>
<gene>
    <name evidence="8" type="ORF">JM949_34875</name>
</gene>
<dbReference type="SUPFAM" id="SSF53901">
    <property type="entry name" value="Thiolase-like"/>
    <property type="match status" value="1"/>
</dbReference>
<dbReference type="Gene3D" id="3.40.47.10">
    <property type="match status" value="1"/>
</dbReference>
<evidence type="ECO:0000256" key="5">
    <source>
        <dbReference type="SAM" id="MobiDB-lite"/>
    </source>
</evidence>
<evidence type="ECO:0000256" key="1">
    <source>
        <dbReference type="ARBA" id="ARBA00022450"/>
    </source>
</evidence>
<accession>A0ABS1YRA6</accession>
<dbReference type="InterPro" id="IPR029063">
    <property type="entry name" value="SAM-dependent_MTases_sf"/>
</dbReference>
<keyword evidence="9" id="KW-1185">Reference proteome</keyword>
<dbReference type="InterPro" id="IPR050091">
    <property type="entry name" value="PKS_NRPS_Biosynth_Enz"/>
</dbReference>
<dbReference type="InterPro" id="IPR032821">
    <property type="entry name" value="PKS_assoc"/>
</dbReference>
<sequence>MARLGVAARHRRQWDALLDMLNRSATVELTGDTLALVRPVPTTAELAAERTRLDAAYREAEPFTRLLAVCFDSYARVLRDEIPATDVLFPGSSFALIQPLYQGHTMADLCNDTVAWAIERYLEHRVPRLAPDERVEIVEVGAGTGGTSRRVFAAVGRHAARLRYHYTDVSLAMAKFGAHEFGPATPFAEFGTLDVDRDVTTQGYPAGGVDVVVATNVLHATPDVRRTVANLRRLLRPGGWLVLNELTTTVDVIAMIVGQLDGWWRYQDADLRLPYSPVVPADGWRDVLRAAGLTDVLVLGPPPRPGRGVGQNVVVAQNPAPVTATEPARSAGTIAAPVRVVTAPAAPVVTADPGTGVREQIRACLALALETDAGRLADDQPFAEYGVDSLIGAELVNRINDALGTGLRTPDLYAHITVGDLAAHVLRTHPTVVARPAEPPLPDPVPAERSAAPPMPDGVDPAGRDVAVIGLSCTFPGSADAEEYWDNLVHGRTLFRDVPVDRWDVDRFHHPDRSRTDTTYCRQGGFLDDIERFDALFFSMSGRDAEVSDPQHRLFLQEAWNALEDAGYAASVPGRRCGVFVGSTGGDYDALQEDHDVAHGPTTLLNNQTSTLSGRISYFLDLAGPNLAVDTACSSSLVAVHLACQSLLAGESELALAGGVFIATTPRFFVHMSQLGVLSPGHSCRPFDADADGFLPGEGVAAVVLKPLAAAQRDGDHIYGVIKGTAINHDGRTNGFTAPNARSQTALATELYARSGVDPDTVGYVEAHGTGTELGDPIEVTALTDAFRQHTPRRQFAAIGSVKANIGHTVGASGVAGLIKVLMAMRHGVIPPQAAYREANAYIDFGSSPFYVPTSPVPWPARADRPRRATVSAFGFSGTNAMLLVQEAPPTPQPTVGDGAADELLVPLSARDDAALRRYARVIADRVDPATNPLAPRFADVAVTLRTRRSVFPERLVVRAADPATLADRLRRFAGGEHDVPGLLRAPPIRRPRHRLRPVPATTRRLPAPGAAVA</sequence>
<dbReference type="InterPro" id="IPR014030">
    <property type="entry name" value="Ketoacyl_synth_N"/>
</dbReference>
<dbReference type="PROSITE" id="PS50075">
    <property type="entry name" value="CARRIER"/>
    <property type="match status" value="1"/>
</dbReference>
<feature type="region of interest" description="Disordered" evidence="5">
    <location>
        <begin position="434"/>
        <end position="459"/>
    </location>
</feature>
<dbReference type="Proteomes" id="UP000622245">
    <property type="component" value="Unassembled WGS sequence"/>
</dbReference>
<evidence type="ECO:0000259" key="6">
    <source>
        <dbReference type="PROSITE" id="PS50075"/>
    </source>
</evidence>
<dbReference type="GO" id="GO:0032259">
    <property type="term" value="P:methylation"/>
    <property type="evidence" value="ECO:0007669"/>
    <property type="project" value="UniProtKB-KW"/>
</dbReference>
<dbReference type="GO" id="GO:0008168">
    <property type="term" value="F:methyltransferase activity"/>
    <property type="evidence" value="ECO:0007669"/>
    <property type="project" value="UniProtKB-KW"/>
</dbReference>